<dbReference type="Gene3D" id="3.20.20.80">
    <property type="entry name" value="Glycosidases"/>
    <property type="match status" value="1"/>
</dbReference>
<feature type="domain" description="Glycoside hydrolase family 2 catalytic" evidence="1">
    <location>
        <begin position="8"/>
        <end position="128"/>
    </location>
</feature>
<name>A0A081D9H5_NONUL</name>
<dbReference type="Pfam" id="PF02836">
    <property type="entry name" value="Glyco_hydro_2_C"/>
    <property type="match status" value="1"/>
</dbReference>
<dbReference type="InterPro" id="IPR017853">
    <property type="entry name" value="GH"/>
</dbReference>
<reference evidence="2 3" key="1">
    <citation type="journal article" date="2014" name="Genome Announc.">
        <title>Draft Genome Sequences of Marine Flavobacterium Nonlabens Strains NR17, NR24, NR27, NR32, NR33, and Ara13.</title>
        <authorList>
            <person name="Nakanishi M."/>
            <person name="Meirelles P."/>
            <person name="Suzuki R."/>
            <person name="Takatani N."/>
            <person name="Mino S."/>
            <person name="Suda W."/>
            <person name="Oshima K."/>
            <person name="Hattori M."/>
            <person name="Ohkuma M."/>
            <person name="Hosokawa M."/>
            <person name="Miyashita K."/>
            <person name="Thompson F.L."/>
            <person name="Niwa A."/>
            <person name="Sawabe T."/>
            <person name="Sawabe T."/>
        </authorList>
    </citation>
    <scope>NUCLEOTIDE SEQUENCE [LARGE SCALE GENOMIC DNA]</scope>
    <source>
        <strain evidence="3">JCM19296</strain>
    </source>
</reference>
<accession>A0A081D9H5</accession>
<keyword evidence="2" id="KW-0378">Hydrolase</keyword>
<dbReference type="EMBL" id="BBLG01000002">
    <property type="protein sequence ID" value="GAK75571.1"/>
    <property type="molecule type" value="Genomic_DNA"/>
</dbReference>
<dbReference type="Proteomes" id="UP000028980">
    <property type="component" value="Unassembled WGS sequence"/>
</dbReference>
<evidence type="ECO:0000259" key="1">
    <source>
        <dbReference type="Pfam" id="PF02836"/>
    </source>
</evidence>
<sequence>MVPCGLGNDVWQENTTGMLKEIINQNYNHPSIVFWSLGNEMYWLPDFEDGDNTVKMNQYLQSLNDLAHKMDPSRVTAIRKYYEGADIVDVFSPSIWSGWYSGSYKSYQKAIDQYKAQYKHFIHTEYGGSSM</sequence>
<gene>
    <name evidence="2" type="ORF">JCM19296_1163</name>
</gene>
<evidence type="ECO:0000313" key="3">
    <source>
        <dbReference type="Proteomes" id="UP000028980"/>
    </source>
</evidence>
<dbReference type="PANTHER" id="PTHR42732:SF1">
    <property type="entry name" value="BETA-MANNOSIDASE"/>
    <property type="match status" value="1"/>
</dbReference>
<dbReference type="SUPFAM" id="SSF51445">
    <property type="entry name" value="(Trans)glycosidases"/>
    <property type="match status" value="1"/>
</dbReference>
<dbReference type="PANTHER" id="PTHR42732">
    <property type="entry name" value="BETA-GALACTOSIDASE"/>
    <property type="match status" value="1"/>
</dbReference>
<comment type="caution">
    <text evidence="2">The sequence shown here is derived from an EMBL/GenBank/DDBJ whole genome shotgun (WGS) entry which is preliminary data.</text>
</comment>
<dbReference type="EC" id="3.2.1.23" evidence="2"/>
<keyword evidence="2" id="KW-0326">Glycosidase</keyword>
<dbReference type="AlphaFoldDB" id="A0A081D9H5"/>
<organism evidence="2 3">
    <name type="scientific">Nonlabens ulvanivorans</name>
    <name type="common">Persicivirga ulvanivorans</name>
    <dbReference type="NCBI Taxonomy" id="906888"/>
    <lineage>
        <taxon>Bacteria</taxon>
        <taxon>Pseudomonadati</taxon>
        <taxon>Bacteroidota</taxon>
        <taxon>Flavobacteriia</taxon>
        <taxon>Flavobacteriales</taxon>
        <taxon>Flavobacteriaceae</taxon>
        <taxon>Nonlabens</taxon>
    </lineage>
</organism>
<proteinExistence type="predicted"/>
<protein>
    <submittedName>
        <fullName evidence="2">Beta-galactosidase</fullName>
        <ecNumber evidence="2">3.2.1.23</ecNumber>
    </submittedName>
</protein>
<evidence type="ECO:0000313" key="2">
    <source>
        <dbReference type="EMBL" id="GAK75571.1"/>
    </source>
</evidence>
<dbReference type="GO" id="GO:0004565">
    <property type="term" value="F:beta-galactosidase activity"/>
    <property type="evidence" value="ECO:0007669"/>
    <property type="project" value="UniProtKB-EC"/>
</dbReference>
<dbReference type="GO" id="GO:0005975">
    <property type="term" value="P:carbohydrate metabolic process"/>
    <property type="evidence" value="ECO:0007669"/>
    <property type="project" value="InterPro"/>
</dbReference>
<dbReference type="InterPro" id="IPR051913">
    <property type="entry name" value="GH2_Domain-Containing"/>
</dbReference>
<dbReference type="InterPro" id="IPR006103">
    <property type="entry name" value="Glyco_hydro_2_cat"/>
</dbReference>